<comment type="similarity">
    <text evidence="1 2">Belongs to the CutC family.</text>
</comment>
<comment type="subcellular location">
    <subcellularLocation>
        <location evidence="2">Cytoplasm</location>
    </subcellularLocation>
</comment>
<evidence type="ECO:0000313" key="4">
    <source>
        <dbReference type="Proteomes" id="UP000247832"/>
    </source>
</evidence>
<dbReference type="PANTHER" id="PTHR12598:SF0">
    <property type="entry name" value="COPPER HOMEOSTASIS PROTEIN CUTC HOMOLOG"/>
    <property type="match status" value="1"/>
</dbReference>
<organism evidence="3 4">
    <name type="scientific">Arthrobacter livingstonensis</name>
    <dbReference type="NCBI Taxonomy" id="670078"/>
    <lineage>
        <taxon>Bacteria</taxon>
        <taxon>Bacillati</taxon>
        <taxon>Actinomycetota</taxon>
        <taxon>Actinomycetes</taxon>
        <taxon>Micrococcales</taxon>
        <taxon>Micrococcaceae</taxon>
        <taxon>Arthrobacter</taxon>
    </lineage>
</organism>
<evidence type="ECO:0000256" key="1">
    <source>
        <dbReference type="ARBA" id="ARBA00007768"/>
    </source>
</evidence>
<dbReference type="GO" id="GO:0005737">
    <property type="term" value="C:cytoplasm"/>
    <property type="evidence" value="ECO:0007669"/>
    <property type="project" value="UniProtKB-SubCell"/>
</dbReference>
<protein>
    <recommendedName>
        <fullName evidence="2">PF03932 family protein CutC</fullName>
    </recommendedName>
</protein>
<dbReference type="HAMAP" id="MF_00795">
    <property type="entry name" value="CutC"/>
    <property type="match status" value="1"/>
</dbReference>
<dbReference type="InterPro" id="IPR036822">
    <property type="entry name" value="CutC-like_dom_sf"/>
</dbReference>
<keyword evidence="2" id="KW-0963">Cytoplasm</keyword>
<comment type="caution">
    <text evidence="3">The sequence shown here is derived from an EMBL/GenBank/DDBJ whole genome shotgun (WGS) entry which is preliminary data.</text>
</comment>
<sequence>MAKLEIAVQDVAGTRAALAGGADRIELCSALAVGGLTPSAGTAEASVEAAARRDGFVHALVRSRPGGYVYDADEVDTMCRDIRVLKAAGVHGVVVGALTAGGEIDLATLARWVEAAGGLPVTFHRALDASRDPMGQLMRLAGTGVGRVLSSGGRARAIEGLDMLGAMRRGGPEGIEVMAGGGVRAEDIRALVGTGVDAVHLSARESYLDPHPAGPGGGAQELDATSVDLVTRAQAECAAQAH</sequence>
<dbReference type="EMBL" id="QJVD01000003">
    <property type="protein sequence ID" value="PYI69131.1"/>
    <property type="molecule type" value="Genomic_DNA"/>
</dbReference>
<dbReference type="RefSeq" id="WP_110499879.1">
    <property type="nucleotide sequence ID" value="NZ_QJVD01000003.1"/>
</dbReference>
<evidence type="ECO:0000313" key="3">
    <source>
        <dbReference type="EMBL" id="PYI69131.1"/>
    </source>
</evidence>
<dbReference type="AlphaFoldDB" id="A0A2V5LBW2"/>
<dbReference type="Proteomes" id="UP000247832">
    <property type="component" value="Unassembled WGS sequence"/>
</dbReference>
<dbReference type="Gene3D" id="3.20.20.380">
    <property type="entry name" value="Copper homeostasis (CutC) domain"/>
    <property type="match status" value="1"/>
</dbReference>
<reference evidence="3 4" key="1">
    <citation type="submission" date="2018-05" db="EMBL/GenBank/DDBJ databases">
        <title>Genetic diversity of glacier-inhabiting Cryobacterium bacteria in China and description of Cryobacterium mengkeensis sp. nov. and Arthrobacter glacialis sp. nov.</title>
        <authorList>
            <person name="Liu Q."/>
            <person name="Xin Y.-H."/>
        </authorList>
    </citation>
    <scope>NUCLEOTIDE SEQUENCE [LARGE SCALE GENOMIC DNA]</scope>
    <source>
        <strain evidence="3 4">LI2</strain>
    </source>
</reference>
<dbReference type="OrthoDB" id="9815677at2"/>
<dbReference type="PANTHER" id="PTHR12598">
    <property type="entry name" value="COPPER HOMEOSTASIS PROTEIN CUTC"/>
    <property type="match status" value="1"/>
</dbReference>
<name>A0A2V5LBW2_9MICC</name>
<accession>A0A2V5LBW2</accession>
<comment type="caution">
    <text evidence="2">Once thought to be involved in copper homeostasis, experiments in E.coli have shown this is not the case.</text>
</comment>
<gene>
    <name evidence="2" type="primary">cutC</name>
    <name evidence="3" type="ORF">CVV68_04725</name>
</gene>
<dbReference type="GO" id="GO:0005507">
    <property type="term" value="F:copper ion binding"/>
    <property type="evidence" value="ECO:0007669"/>
    <property type="project" value="TreeGrafter"/>
</dbReference>
<proteinExistence type="inferred from homology"/>
<keyword evidence="4" id="KW-1185">Reference proteome</keyword>
<evidence type="ECO:0000256" key="2">
    <source>
        <dbReference type="HAMAP-Rule" id="MF_00795"/>
    </source>
</evidence>
<dbReference type="SUPFAM" id="SSF110395">
    <property type="entry name" value="CutC-like"/>
    <property type="match status" value="1"/>
</dbReference>
<dbReference type="Pfam" id="PF03932">
    <property type="entry name" value="CutC"/>
    <property type="match status" value="1"/>
</dbReference>
<dbReference type="InterPro" id="IPR005627">
    <property type="entry name" value="CutC-like"/>
</dbReference>